<name>A0AB34KHV4_9PEZI</name>
<accession>A0AB34KHV4</accession>
<protein>
    <recommendedName>
        <fullName evidence="2">NADP-dependent oxidoreductase domain-containing protein</fullName>
    </recommendedName>
</protein>
<proteinExistence type="predicted"/>
<sequence length="320" mass="35150">MVKPIAGLMGASAASGSTKLSGSEQLRLLLAALKKHDVREVDTARVYNSGKSEEDIGGVPEAQHDFAIATKAPGFSPGSLTYQKVIDNCHASLAALKQDKIDLYYFHGPDRQTPLLDSLRAINTLHGEGKIDRFGISNYHATEVEDILHLCDENNFIRPSVYQGGYNALARAAEPELFPLLRRHNIAFYAFSPLAGGYFSRSAEALRAPPPGSRMDQVSVFQAMYVNDVSLEIHEMLTKICGAEGLTLKEAALRWLMEHSGLGEEDGVILGASSIEQMQENLEICEGGRLPDRIVEAFEEAWKKFRGAGYSEHYSIPLPR</sequence>
<reference evidence="3 4" key="1">
    <citation type="journal article" date="2020" name="Microbiol. Resour. Announc.">
        <title>Draft Genome Sequence of a Cladosporium Species Isolated from the Mesophotic Ascidian Didemnum maculosum.</title>
        <authorList>
            <person name="Gioti A."/>
            <person name="Siaperas R."/>
            <person name="Nikolaivits E."/>
            <person name="Le Goff G."/>
            <person name="Ouazzani J."/>
            <person name="Kotoulas G."/>
            <person name="Topakas E."/>
        </authorList>
    </citation>
    <scope>NUCLEOTIDE SEQUENCE [LARGE SCALE GENOMIC DNA]</scope>
    <source>
        <strain evidence="3 4">TM138-S3</strain>
    </source>
</reference>
<keyword evidence="1" id="KW-0560">Oxidoreductase</keyword>
<evidence type="ECO:0000313" key="3">
    <source>
        <dbReference type="EMBL" id="KAL1584340.1"/>
    </source>
</evidence>
<dbReference type="GeneID" id="96008134"/>
<organism evidence="3 4">
    <name type="scientific">Cladosporium halotolerans</name>
    <dbReference type="NCBI Taxonomy" id="1052096"/>
    <lineage>
        <taxon>Eukaryota</taxon>
        <taxon>Fungi</taxon>
        <taxon>Dikarya</taxon>
        <taxon>Ascomycota</taxon>
        <taxon>Pezizomycotina</taxon>
        <taxon>Dothideomycetes</taxon>
        <taxon>Dothideomycetidae</taxon>
        <taxon>Cladosporiales</taxon>
        <taxon>Cladosporiaceae</taxon>
        <taxon>Cladosporium</taxon>
    </lineage>
</organism>
<dbReference type="InterPro" id="IPR050523">
    <property type="entry name" value="AKR_Detox_Biosynth"/>
</dbReference>
<evidence type="ECO:0000256" key="1">
    <source>
        <dbReference type="ARBA" id="ARBA00023002"/>
    </source>
</evidence>
<dbReference type="EMBL" id="JAAQHG020000027">
    <property type="protein sequence ID" value="KAL1584340.1"/>
    <property type="molecule type" value="Genomic_DNA"/>
</dbReference>
<dbReference type="InterPro" id="IPR023210">
    <property type="entry name" value="NADP_OxRdtase_dom"/>
</dbReference>
<comment type="caution">
    <text evidence="3">The sequence shown here is derived from an EMBL/GenBank/DDBJ whole genome shotgun (WGS) entry which is preliminary data.</text>
</comment>
<dbReference type="PANTHER" id="PTHR43364:SF4">
    <property type="entry name" value="NAD(P)-LINKED OXIDOREDUCTASE SUPERFAMILY PROTEIN"/>
    <property type="match status" value="1"/>
</dbReference>
<dbReference type="Gene3D" id="3.20.20.100">
    <property type="entry name" value="NADP-dependent oxidoreductase domain"/>
    <property type="match status" value="1"/>
</dbReference>
<evidence type="ECO:0000313" key="4">
    <source>
        <dbReference type="Proteomes" id="UP000803884"/>
    </source>
</evidence>
<dbReference type="SUPFAM" id="SSF51430">
    <property type="entry name" value="NAD(P)-linked oxidoreductase"/>
    <property type="match status" value="1"/>
</dbReference>
<evidence type="ECO:0000259" key="2">
    <source>
        <dbReference type="Pfam" id="PF00248"/>
    </source>
</evidence>
<dbReference type="CDD" id="cd19075">
    <property type="entry name" value="AKR_AKR7A1-5"/>
    <property type="match status" value="1"/>
</dbReference>
<dbReference type="Pfam" id="PF00248">
    <property type="entry name" value="Aldo_ket_red"/>
    <property type="match status" value="1"/>
</dbReference>
<keyword evidence="4" id="KW-1185">Reference proteome</keyword>
<dbReference type="InterPro" id="IPR036812">
    <property type="entry name" value="NAD(P)_OxRdtase_dom_sf"/>
</dbReference>
<gene>
    <name evidence="3" type="ORF">WHR41_06691</name>
</gene>
<dbReference type="PANTHER" id="PTHR43364">
    <property type="entry name" value="NADH-SPECIFIC METHYLGLYOXAL REDUCTASE-RELATED"/>
    <property type="match status" value="1"/>
</dbReference>
<dbReference type="AlphaFoldDB" id="A0AB34KHV4"/>
<feature type="domain" description="NADP-dependent oxidoreductase" evidence="2">
    <location>
        <begin position="10"/>
        <end position="302"/>
    </location>
</feature>
<dbReference type="RefSeq" id="XP_069227446.1">
    <property type="nucleotide sequence ID" value="XM_069375296.1"/>
</dbReference>
<dbReference type="Proteomes" id="UP000803884">
    <property type="component" value="Unassembled WGS sequence"/>
</dbReference>
<dbReference type="GO" id="GO:0016491">
    <property type="term" value="F:oxidoreductase activity"/>
    <property type="evidence" value="ECO:0007669"/>
    <property type="project" value="UniProtKB-KW"/>
</dbReference>